<evidence type="ECO:0000313" key="2">
    <source>
        <dbReference type="Proteomes" id="UP000688947"/>
    </source>
</evidence>
<proteinExistence type="predicted"/>
<dbReference type="Proteomes" id="UP000688947">
    <property type="component" value="Unassembled WGS sequence"/>
</dbReference>
<sequence>MQHMKKNSDELLSEELTEAISTIGPEEESFALLLSHEYTEKSMKELGSGALKGIDRARFAALEDANLIVDKKLQFYIAEVKHEIHYCGNDGYEPSSWVEFGRENTATWYSTTGQRFGVKKLKMEMNFLNPGHESYYELWRSHGSKKGEGFTGNEGPLMDTTYSRYAIIAWPAAKAVEKALDCINTEAAIEILRSQKPSDADALRGLMNAVQPELEKKKKKWKWYSTRVFLPAAKLRTLSTEFCPGLCQLLVEARDVGLVKLFFSKIFTNFLLSEKTTMVPAIVSRLQAFEWNEVSNSFLGALGKLSDDECMLMALPEIPENAKVQEFLRGPGTSMVAKDVVTFKSLQDARNHAAKSMRKGEVGASFVMEASEQDGTAFLTVTKTKAWFSKHQHLLLEYKKELDTLTDRYGDAIASAASKKARLEK</sequence>
<protein>
    <submittedName>
        <fullName evidence="1">Uncharacterized protein</fullName>
    </submittedName>
</protein>
<evidence type="ECO:0000313" key="1">
    <source>
        <dbReference type="EMBL" id="KAG6946806.1"/>
    </source>
</evidence>
<dbReference type="EMBL" id="JAENGZ010001674">
    <property type="protein sequence ID" value="KAG6946806.1"/>
    <property type="molecule type" value="Genomic_DNA"/>
</dbReference>
<dbReference type="VEuPathDB" id="FungiDB:PC110_g13442"/>
<dbReference type="AlphaFoldDB" id="A0A8T1TTY6"/>
<accession>A0A8T1TTY6</accession>
<dbReference type="OrthoDB" id="124619at2759"/>
<reference evidence="1" key="1">
    <citation type="submission" date="2021-01" db="EMBL/GenBank/DDBJ databases">
        <title>Phytophthora aleatoria, a newly-described species from Pinus radiata is distinct from Phytophthora cactorum isolates based on comparative genomics.</title>
        <authorList>
            <person name="Mcdougal R."/>
            <person name="Panda P."/>
            <person name="Williams N."/>
            <person name="Studholme D.J."/>
        </authorList>
    </citation>
    <scope>NUCLEOTIDE SEQUENCE</scope>
    <source>
        <strain evidence="1">NZFS 3830</strain>
    </source>
</reference>
<gene>
    <name evidence="1" type="ORF">JG687_00016509</name>
</gene>
<organism evidence="1 2">
    <name type="scientific">Phytophthora cactorum</name>
    <dbReference type="NCBI Taxonomy" id="29920"/>
    <lineage>
        <taxon>Eukaryota</taxon>
        <taxon>Sar</taxon>
        <taxon>Stramenopiles</taxon>
        <taxon>Oomycota</taxon>
        <taxon>Peronosporomycetes</taxon>
        <taxon>Peronosporales</taxon>
        <taxon>Peronosporaceae</taxon>
        <taxon>Phytophthora</taxon>
    </lineage>
</organism>
<name>A0A8T1TTY6_9STRA</name>
<comment type="caution">
    <text evidence="1">The sequence shown here is derived from an EMBL/GenBank/DDBJ whole genome shotgun (WGS) entry which is preliminary data.</text>
</comment>
<dbReference type="VEuPathDB" id="FungiDB:PC110_g2089"/>